<dbReference type="RefSeq" id="WP_232833669.1">
    <property type="nucleotide sequence ID" value="NZ_CP139965.1"/>
</dbReference>
<feature type="transmembrane region" description="Helical" evidence="1">
    <location>
        <begin position="35"/>
        <end position="57"/>
    </location>
</feature>
<organism evidence="2 3">
    <name type="scientific">Paraburkholderia kururiensis</name>
    <dbReference type="NCBI Taxonomy" id="984307"/>
    <lineage>
        <taxon>Bacteria</taxon>
        <taxon>Pseudomonadati</taxon>
        <taxon>Pseudomonadota</taxon>
        <taxon>Betaproteobacteria</taxon>
        <taxon>Burkholderiales</taxon>
        <taxon>Burkholderiaceae</taxon>
        <taxon>Paraburkholderia</taxon>
    </lineage>
</organism>
<name>A0ABZ0WDU1_9BURK</name>
<gene>
    <name evidence="2" type="ORF">U0042_15270</name>
</gene>
<dbReference type="EMBL" id="CP139965">
    <property type="protein sequence ID" value="WQD75523.1"/>
    <property type="molecule type" value="Genomic_DNA"/>
</dbReference>
<keyword evidence="3" id="KW-1185">Reference proteome</keyword>
<keyword evidence="1" id="KW-0812">Transmembrane</keyword>
<reference evidence="2 3" key="1">
    <citation type="submission" date="2023-12" db="EMBL/GenBank/DDBJ databases">
        <title>Genome sequencing and assembly of bacterial species from a model synthetic community.</title>
        <authorList>
            <person name="Hogle S.L."/>
        </authorList>
    </citation>
    <scope>NUCLEOTIDE SEQUENCE [LARGE SCALE GENOMIC DNA]</scope>
    <source>
        <strain evidence="2 3">HAMBI 2494</strain>
    </source>
</reference>
<evidence type="ECO:0000256" key="1">
    <source>
        <dbReference type="SAM" id="Phobius"/>
    </source>
</evidence>
<sequence length="112" mass="12229">MSMLTLAMIWLLMATGIAAAVISDMRRLSVHRVGLSAVGWSFVCAGTGPLAIAAYLACRRVVWRLLVDSVWKIVGDASYPVDVRRERLIALRRNGLIGVPVFVACMKALNTQ</sequence>
<keyword evidence="1" id="KW-0472">Membrane</keyword>
<evidence type="ECO:0000313" key="3">
    <source>
        <dbReference type="Proteomes" id="UP001325479"/>
    </source>
</evidence>
<protein>
    <submittedName>
        <fullName evidence="2">Uncharacterized protein</fullName>
    </submittedName>
</protein>
<keyword evidence="1" id="KW-1133">Transmembrane helix</keyword>
<proteinExistence type="predicted"/>
<accession>A0ABZ0WDU1</accession>
<evidence type="ECO:0000313" key="2">
    <source>
        <dbReference type="EMBL" id="WQD75523.1"/>
    </source>
</evidence>
<dbReference type="Proteomes" id="UP001325479">
    <property type="component" value="Chromosome"/>
</dbReference>